<protein>
    <submittedName>
        <fullName evidence="1">Uncharacterized protein</fullName>
    </submittedName>
</protein>
<accession>A0A0A8XXZ2</accession>
<organism evidence="1">
    <name type="scientific">Arundo donax</name>
    <name type="common">Giant reed</name>
    <name type="synonym">Donax arundinaceus</name>
    <dbReference type="NCBI Taxonomy" id="35708"/>
    <lineage>
        <taxon>Eukaryota</taxon>
        <taxon>Viridiplantae</taxon>
        <taxon>Streptophyta</taxon>
        <taxon>Embryophyta</taxon>
        <taxon>Tracheophyta</taxon>
        <taxon>Spermatophyta</taxon>
        <taxon>Magnoliopsida</taxon>
        <taxon>Liliopsida</taxon>
        <taxon>Poales</taxon>
        <taxon>Poaceae</taxon>
        <taxon>PACMAD clade</taxon>
        <taxon>Arundinoideae</taxon>
        <taxon>Arundineae</taxon>
        <taxon>Arundo</taxon>
    </lineage>
</organism>
<sequence length="44" mass="4852">MRSSSSVEAPMRLAVSLHKASSSDGGGEFELLWLEARRRKLFAS</sequence>
<reference evidence="1" key="2">
    <citation type="journal article" date="2015" name="Data Brief">
        <title>Shoot transcriptome of the giant reed, Arundo donax.</title>
        <authorList>
            <person name="Barrero R.A."/>
            <person name="Guerrero F.D."/>
            <person name="Moolhuijzen P."/>
            <person name="Goolsby J.A."/>
            <person name="Tidwell J."/>
            <person name="Bellgard S.E."/>
            <person name="Bellgard M.I."/>
        </authorList>
    </citation>
    <scope>NUCLEOTIDE SEQUENCE</scope>
    <source>
        <tissue evidence="1">Shoot tissue taken approximately 20 cm above the soil surface</tissue>
    </source>
</reference>
<dbReference type="EMBL" id="GBRH01280360">
    <property type="protein sequence ID" value="JAD17535.1"/>
    <property type="molecule type" value="Transcribed_RNA"/>
</dbReference>
<proteinExistence type="predicted"/>
<reference evidence="1" key="1">
    <citation type="submission" date="2014-09" db="EMBL/GenBank/DDBJ databases">
        <authorList>
            <person name="Magalhaes I.L.F."/>
            <person name="Oliveira U."/>
            <person name="Santos F.R."/>
            <person name="Vidigal T.H.D.A."/>
            <person name="Brescovit A.D."/>
            <person name="Santos A.J."/>
        </authorList>
    </citation>
    <scope>NUCLEOTIDE SEQUENCE</scope>
    <source>
        <tissue evidence="1">Shoot tissue taken approximately 20 cm above the soil surface</tissue>
    </source>
</reference>
<dbReference type="AlphaFoldDB" id="A0A0A8XXZ2"/>
<evidence type="ECO:0000313" key="1">
    <source>
        <dbReference type="EMBL" id="JAD17535.1"/>
    </source>
</evidence>
<name>A0A0A8XXZ2_ARUDO</name>